<name>A0A7J6X7C9_THATH</name>
<reference evidence="2 3" key="1">
    <citation type="submission" date="2020-06" db="EMBL/GenBank/DDBJ databases">
        <title>Transcriptomic and genomic resources for Thalictrum thalictroides and T. hernandezii: Facilitating candidate gene discovery in an emerging model plant lineage.</title>
        <authorList>
            <person name="Arias T."/>
            <person name="Riano-Pachon D.M."/>
            <person name="Di Stilio V.S."/>
        </authorList>
    </citation>
    <scope>NUCLEOTIDE SEQUENCE [LARGE SCALE GENOMIC DNA]</scope>
    <source>
        <strain evidence="3">cv. WT478/WT964</strain>
        <tissue evidence="2">Leaves</tissue>
    </source>
</reference>
<dbReference type="EMBL" id="JABWDY010004962">
    <property type="protein sequence ID" value="KAF5204798.1"/>
    <property type="molecule type" value="Genomic_DNA"/>
</dbReference>
<evidence type="ECO:0000313" key="2">
    <source>
        <dbReference type="EMBL" id="KAF5204798.1"/>
    </source>
</evidence>
<dbReference type="OrthoDB" id="769720at2759"/>
<organism evidence="2 3">
    <name type="scientific">Thalictrum thalictroides</name>
    <name type="common">Rue-anemone</name>
    <name type="synonym">Anemone thalictroides</name>
    <dbReference type="NCBI Taxonomy" id="46969"/>
    <lineage>
        <taxon>Eukaryota</taxon>
        <taxon>Viridiplantae</taxon>
        <taxon>Streptophyta</taxon>
        <taxon>Embryophyta</taxon>
        <taxon>Tracheophyta</taxon>
        <taxon>Spermatophyta</taxon>
        <taxon>Magnoliopsida</taxon>
        <taxon>Ranunculales</taxon>
        <taxon>Ranunculaceae</taxon>
        <taxon>Thalictroideae</taxon>
        <taxon>Thalictrum</taxon>
    </lineage>
</organism>
<dbReference type="PANTHER" id="PTHR37252">
    <property type="entry name" value="POLYADENYLATE-BINDING PROTEIN-INTERACTING PROTEIN 6"/>
    <property type="match status" value="1"/>
</dbReference>
<dbReference type="AlphaFoldDB" id="A0A7J6X7C9"/>
<feature type="region of interest" description="Disordered" evidence="1">
    <location>
        <begin position="15"/>
        <end position="42"/>
    </location>
</feature>
<dbReference type="InterPro" id="IPR038981">
    <property type="entry name" value="CID5/CID6"/>
</dbReference>
<accession>A0A7J6X7C9</accession>
<dbReference type="PANTHER" id="PTHR37252:SF3">
    <property type="entry name" value="POLYADENYLATE-BINDING PROTEIN-INTERACTING PROTEIN 6"/>
    <property type="match status" value="1"/>
</dbReference>
<evidence type="ECO:0000313" key="3">
    <source>
        <dbReference type="Proteomes" id="UP000554482"/>
    </source>
</evidence>
<dbReference type="Proteomes" id="UP000554482">
    <property type="component" value="Unassembled WGS sequence"/>
</dbReference>
<comment type="caution">
    <text evidence="2">The sequence shown here is derived from an EMBL/GenBank/DDBJ whole genome shotgun (WGS) entry which is preliminary data.</text>
</comment>
<proteinExistence type="predicted"/>
<keyword evidence="3" id="KW-1185">Reference proteome</keyword>
<protein>
    <submittedName>
        <fullName evidence="2">Polyadenylate-binding protein-interacting protein</fullName>
    </submittedName>
</protein>
<sequence length="156" mass="16784">MDVRKSSLNPYASSYVPLAKRGKENESKPVQMTPGDSIGHDKIAFTKHPESYTRETVQNLDEETEIDLANLGATFPGVSSQSISDVYYANGCDVEASFDMLKELEYPAEFSQCLPDTLDIGDVADFGSSTEGTSVKPKVIIGEASGSSSGVSKFVQ</sequence>
<evidence type="ECO:0000256" key="1">
    <source>
        <dbReference type="SAM" id="MobiDB-lite"/>
    </source>
</evidence>
<gene>
    <name evidence="2" type="ORF">FRX31_005619</name>
</gene>